<comment type="caution">
    <text evidence="2">The sequence shown here is derived from an EMBL/GenBank/DDBJ whole genome shotgun (WGS) entry which is preliminary data.</text>
</comment>
<sequence length="170" mass="18697">MVRAPADPAVPSYPGTTGGPPHLSRGKQVNRATRIVAYTVWAITDGDIPRSSTSQRRAFESHESARILNSGARDAGVDITLYFSDRDPGGPYKVVVTACRTLHVRLNDLNDPAPTSRNRDCRSILRWDVPVVMQRMRLDSWKEALAPITTIVFAGRHILWEGCCASGSPE</sequence>
<name>A0A4R5QE13_9PROT</name>
<evidence type="ECO:0000313" key="2">
    <source>
        <dbReference type="EMBL" id="TDH60888.1"/>
    </source>
</evidence>
<accession>A0A4R5QE13</accession>
<gene>
    <name evidence="2" type="ORF">E2C06_19920</name>
</gene>
<evidence type="ECO:0000256" key="1">
    <source>
        <dbReference type="SAM" id="MobiDB-lite"/>
    </source>
</evidence>
<evidence type="ECO:0000313" key="3">
    <source>
        <dbReference type="Proteomes" id="UP000295096"/>
    </source>
</evidence>
<proteinExistence type="predicted"/>
<dbReference type="EMBL" id="SMSJ01000030">
    <property type="protein sequence ID" value="TDH60888.1"/>
    <property type="molecule type" value="Genomic_DNA"/>
</dbReference>
<organism evidence="2 3">
    <name type="scientific">Dankookia rubra</name>
    <dbReference type="NCBI Taxonomy" id="1442381"/>
    <lineage>
        <taxon>Bacteria</taxon>
        <taxon>Pseudomonadati</taxon>
        <taxon>Pseudomonadota</taxon>
        <taxon>Alphaproteobacteria</taxon>
        <taxon>Acetobacterales</taxon>
        <taxon>Roseomonadaceae</taxon>
        <taxon>Dankookia</taxon>
    </lineage>
</organism>
<dbReference type="AlphaFoldDB" id="A0A4R5QE13"/>
<dbReference type="SUPFAM" id="SSF89232">
    <property type="entry name" value="Hypothetical protein TM1070"/>
    <property type="match status" value="1"/>
</dbReference>
<dbReference type="Pfam" id="PF07100">
    <property type="entry name" value="ASRT"/>
    <property type="match status" value="1"/>
</dbReference>
<dbReference type="Gene3D" id="2.60.290.11">
    <property type="entry name" value="TM1070-like"/>
    <property type="match status" value="1"/>
</dbReference>
<dbReference type="Proteomes" id="UP000295096">
    <property type="component" value="Unassembled WGS sequence"/>
</dbReference>
<dbReference type="OrthoDB" id="512504at2"/>
<protein>
    <submittedName>
        <fullName evidence="2">Sensory rhodopsin transducer</fullName>
    </submittedName>
</protein>
<dbReference type="InterPro" id="IPR009794">
    <property type="entry name" value="ASRT"/>
</dbReference>
<feature type="region of interest" description="Disordered" evidence="1">
    <location>
        <begin position="1"/>
        <end position="28"/>
    </location>
</feature>
<reference evidence="2 3" key="1">
    <citation type="journal article" date="2016" name="J. Microbiol.">
        <title>Dankookia rubra gen. nov., sp. nov., an alphaproteobacterium isolated from sediment of a shallow stream.</title>
        <authorList>
            <person name="Kim W.H."/>
            <person name="Kim D.H."/>
            <person name="Kang K."/>
            <person name="Ahn T.Y."/>
        </authorList>
    </citation>
    <scope>NUCLEOTIDE SEQUENCE [LARGE SCALE GENOMIC DNA]</scope>
    <source>
        <strain evidence="2 3">JCM30602</strain>
    </source>
</reference>
<keyword evidence="3" id="KW-1185">Reference proteome</keyword>
<dbReference type="InterPro" id="IPR036698">
    <property type="entry name" value="TM1070-like_sf"/>
</dbReference>